<evidence type="ECO:0000256" key="1">
    <source>
        <dbReference type="ARBA" id="ARBA00022737"/>
    </source>
</evidence>
<dbReference type="PANTHER" id="PTHR10288">
    <property type="entry name" value="KH DOMAIN CONTAINING RNA BINDING PROTEIN"/>
    <property type="match status" value="1"/>
</dbReference>
<dbReference type="PROSITE" id="PS50084">
    <property type="entry name" value="KH_TYPE_1"/>
    <property type="match status" value="1"/>
</dbReference>
<feature type="compositionally biased region" description="Basic and acidic residues" evidence="3">
    <location>
        <begin position="57"/>
        <end position="69"/>
    </location>
</feature>
<keyword evidence="1" id="KW-0677">Repeat</keyword>
<dbReference type="SUPFAM" id="SSF54791">
    <property type="entry name" value="Eukaryotic type KH-domain (KH-domain type I)"/>
    <property type="match status" value="1"/>
</dbReference>
<dbReference type="Gene3D" id="3.30.310.210">
    <property type="match status" value="1"/>
</dbReference>
<feature type="domain" description="K Homology" evidence="4">
    <location>
        <begin position="172"/>
        <end position="247"/>
    </location>
</feature>
<dbReference type="InterPro" id="IPR004088">
    <property type="entry name" value="KH_dom_type_1"/>
</dbReference>
<feature type="compositionally biased region" description="Low complexity" evidence="3">
    <location>
        <begin position="29"/>
        <end position="48"/>
    </location>
</feature>
<gene>
    <name evidence="5" type="ORF">DH2020_039653</name>
</gene>
<evidence type="ECO:0000313" key="6">
    <source>
        <dbReference type="Proteomes" id="UP001318860"/>
    </source>
</evidence>
<evidence type="ECO:0000256" key="2">
    <source>
        <dbReference type="PROSITE-ProRule" id="PRU00117"/>
    </source>
</evidence>
<dbReference type="Pfam" id="PF00013">
    <property type="entry name" value="KH_1"/>
    <property type="match status" value="1"/>
</dbReference>
<evidence type="ECO:0000313" key="5">
    <source>
        <dbReference type="EMBL" id="KAK6126607.1"/>
    </source>
</evidence>
<dbReference type="EMBL" id="JABTTQ020002033">
    <property type="protein sequence ID" value="KAK6126607.1"/>
    <property type="molecule type" value="Genomic_DNA"/>
</dbReference>
<proteinExistence type="predicted"/>
<evidence type="ECO:0000256" key="3">
    <source>
        <dbReference type="SAM" id="MobiDB-lite"/>
    </source>
</evidence>
<keyword evidence="2" id="KW-0694">RNA-binding</keyword>
<protein>
    <recommendedName>
        <fullName evidence="4">K Homology domain-containing protein</fullName>
    </recommendedName>
</protein>
<reference evidence="5 6" key="1">
    <citation type="journal article" date="2021" name="Comput. Struct. Biotechnol. J.">
        <title>De novo genome assembly of the potent medicinal plant Rehmannia glutinosa using nanopore technology.</title>
        <authorList>
            <person name="Ma L."/>
            <person name="Dong C."/>
            <person name="Song C."/>
            <person name="Wang X."/>
            <person name="Zheng X."/>
            <person name="Niu Y."/>
            <person name="Chen S."/>
            <person name="Feng W."/>
        </authorList>
    </citation>
    <scope>NUCLEOTIDE SEQUENCE [LARGE SCALE GENOMIC DNA]</scope>
    <source>
        <strain evidence="5">DH-2019</strain>
    </source>
</reference>
<sequence>MASSQPPADNASVADEPAVPTCESSEQPAGAGPAGTEGEDAGTALAETPAVAEENAAEEKDKRLEEKKAKWPGWPGHSAFRLVVPAQKVGGIIGRKGILSRNSLRRPAPGDLLNFAASDFERAKFQVLISGKEEPDAALPPAMDAVMRIFKRVNELPDNEDDGKATGAAGAAFCSTRLLVPSAQAISLIGKQGSLINFIRESTGASVRVLSNDQLPIYASSDERIVELQGESLKVLKALEAVVGHLRKFLVDQSVLPFFEKSYNAPATQERQVDAWSSKTLLHATPQTSLRDDYPVSVKRDSLFLERDGQIDTRIASSRHSLYGPEHGLGIRSSTLGRPGGPIVTQVLQVVQTMQIPFACAEDLIGVQGANIDCIRLVVVPF</sequence>
<dbReference type="SMART" id="SM00322">
    <property type="entry name" value="KH"/>
    <property type="match status" value="1"/>
</dbReference>
<dbReference type="InterPro" id="IPR036612">
    <property type="entry name" value="KH_dom_type_1_sf"/>
</dbReference>
<evidence type="ECO:0000259" key="4">
    <source>
        <dbReference type="SMART" id="SM00322"/>
    </source>
</evidence>
<comment type="caution">
    <text evidence="5">The sequence shown here is derived from an EMBL/GenBank/DDBJ whole genome shotgun (WGS) entry which is preliminary data.</text>
</comment>
<name>A0ABR0UWE2_REHGL</name>
<dbReference type="Proteomes" id="UP001318860">
    <property type="component" value="Unassembled WGS sequence"/>
</dbReference>
<feature type="region of interest" description="Disordered" evidence="3">
    <location>
        <begin position="1"/>
        <end position="70"/>
    </location>
</feature>
<accession>A0ABR0UWE2</accession>
<keyword evidence="6" id="KW-1185">Reference proteome</keyword>
<organism evidence="5 6">
    <name type="scientific">Rehmannia glutinosa</name>
    <name type="common">Chinese foxglove</name>
    <dbReference type="NCBI Taxonomy" id="99300"/>
    <lineage>
        <taxon>Eukaryota</taxon>
        <taxon>Viridiplantae</taxon>
        <taxon>Streptophyta</taxon>
        <taxon>Embryophyta</taxon>
        <taxon>Tracheophyta</taxon>
        <taxon>Spermatophyta</taxon>
        <taxon>Magnoliopsida</taxon>
        <taxon>eudicotyledons</taxon>
        <taxon>Gunneridae</taxon>
        <taxon>Pentapetalae</taxon>
        <taxon>asterids</taxon>
        <taxon>lamiids</taxon>
        <taxon>Lamiales</taxon>
        <taxon>Orobanchaceae</taxon>
        <taxon>Rehmannieae</taxon>
        <taxon>Rehmannia</taxon>
    </lineage>
</organism>
<dbReference type="CDD" id="cd22460">
    <property type="entry name" value="KH-I_PEPPER_rpt2_like"/>
    <property type="match status" value="1"/>
</dbReference>
<dbReference type="InterPro" id="IPR004087">
    <property type="entry name" value="KH_dom"/>
</dbReference>